<evidence type="ECO:0000313" key="1">
    <source>
        <dbReference type="EMBL" id="AIF05991.1"/>
    </source>
</evidence>
<reference evidence="1" key="1">
    <citation type="journal article" date="2014" name="Genome Biol. Evol.">
        <title>Pangenome evidence for extensive interdomain horizontal transfer affecting lineage core and shell genes in uncultured planktonic thaumarchaeota and euryarchaeota.</title>
        <authorList>
            <person name="Deschamps P."/>
            <person name="Zivanovic Y."/>
            <person name="Moreira D."/>
            <person name="Rodriguez-Valera F."/>
            <person name="Lopez-Garcia P."/>
        </authorList>
    </citation>
    <scope>NUCLEOTIDE SEQUENCE</scope>
</reference>
<dbReference type="InterPro" id="IPR036390">
    <property type="entry name" value="WH_DNA-bd_sf"/>
</dbReference>
<dbReference type="InterPro" id="IPR036388">
    <property type="entry name" value="WH-like_DNA-bd_sf"/>
</dbReference>
<protein>
    <recommendedName>
        <fullName evidence="2">TerB family tellurite resistance protein</fullName>
    </recommendedName>
</protein>
<proteinExistence type="predicted"/>
<sequence length="259" mass="28758">MGVQGRLGDFTVEQRVLLHLSDHPLQRSEWEGKQEQTQAGISEAVGVARKHLPRTLKRLLSAGRVEQETRHVPGARQRCRVYGLTASGIEAANPLRSSIVDRAVLTEGGETTIGAIAGHEIPLLIVLSKIDRTGRYDPELGEVDRPEEEDGGTLYRKILHRAWNDGKLTSTERNMLDDLSMHLGIEPDRSDEIEKAVMAEREDSNEEHIPIFVEVLECAWLDGEISEDEQAMLDSLALALGLDKAKAKTVQTNWIADNS</sequence>
<dbReference type="Gene3D" id="1.10.10.10">
    <property type="entry name" value="Winged helix-like DNA-binding domain superfamily/Winged helix DNA-binding domain"/>
    <property type="match status" value="1"/>
</dbReference>
<dbReference type="AlphaFoldDB" id="A0A075GPY0"/>
<dbReference type="SUPFAM" id="SSF46785">
    <property type="entry name" value="Winged helix' DNA-binding domain"/>
    <property type="match status" value="1"/>
</dbReference>
<accession>A0A075GPY0</accession>
<organism evidence="1">
    <name type="scientific">uncultured marine group II/III euryarchaeote KM3_18_D06</name>
    <dbReference type="NCBI Taxonomy" id="1457956"/>
    <lineage>
        <taxon>Archaea</taxon>
        <taxon>Methanobacteriati</taxon>
        <taxon>Methanobacteriota</taxon>
        <taxon>environmental samples</taxon>
    </lineage>
</organism>
<dbReference type="EMBL" id="KF900756">
    <property type="protein sequence ID" value="AIF05991.1"/>
    <property type="molecule type" value="Genomic_DNA"/>
</dbReference>
<dbReference type="InterPro" id="IPR029024">
    <property type="entry name" value="TerB-like"/>
</dbReference>
<name>A0A075GPY0_9EURY</name>
<dbReference type="Gene3D" id="1.10.3680.10">
    <property type="entry name" value="TerB-like"/>
    <property type="match status" value="1"/>
</dbReference>
<dbReference type="SUPFAM" id="SSF158682">
    <property type="entry name" value="TerB-like"/>
    <property type="match status" value="1"/>
</dbReference>
<evidence type="ECO:0008006" key="2">
    <source>
        <dbReference type="Google" id="ProtNLM"/>
    </source>
</evidence>
<dbReference type="CDD" id="cd07177">
    <property type="entry name" value="terB_like"/>
    <property type="match status" value="1"/>
</dbReference>